<reference evidence="1 2" key="1">
    <citation type="submission" date="2024-04" db="EMBL/GenBank/DDBJ databases">
        <title>Genome sequencing and assembly of rice foliar adapted Chryseobacterium endophyticum OsEnb-ALM-A6.</title>
        <authorList>
            <person name="Kumar S."/>
            <person name="Javed M."/>
            <person name="Chouhan V."/>
            <person name="Charishma K."/>
            <person name="Patel A."/>
            <person name="Kumar M."/>
            <person name="Sahu K.P."/>
            <person name="Kumar A."/>
        </authorList>
    </citation>
    <scope>NUCLEOTIDE SEQUENCE [LARGE SCALE GENOMIC DNA]</scope>
    <source>
        <strain evidence="1 2">OsEnb-ALM-A6</strain>
    </source>
</reference>
<proteinExistence type="predicted"/>
<accession>A0AAU6WPX7</accession>
<dbReference type="Proteomes" id="UP001463665">
    <property type="component" value="Chromosome"/>
</dbReference>
<name>A0AAU6WPX7_9FLAO</name>
<organism evidence="1 2">
    <name type="scientific">Chryseobacterium endophyticum</name>
    <dbReference type="NCBI Taxonomy" id="1854762"/>
    <lineage>
        <taxon>Bacteria</taxon>
        <taxon>Pseudomonadati</taxon>
        <taxon>Bacteroidota</taxon>
        <taxon>Flavobacteriia</taxon>
        <taxon>Flavobacteriales</taxon>
        <taxon>Weeksellaceae</taxon>
        <taxon>Chryseobacterium group</taxon>
        <taxon>Chryseobacterium</taxon>
    </lineage>
</organism>
<evidence type="ECO:0000313" key="2">
    <source>
        <dbReference type="Proteomes" id="UP001463665"/>
    </source>
</evidence>
<dbReference type="RefSeq" id="WP_345766223.1">
    <property type="nucleotide sequence ID" value="NZ_CP154834.1"/>
</dbReference>
<evidence type="ECO:0008006" key="3">
    <source>
        <dbReference type="Google" id="ProtNLM"/>
    </source>
</evidence>
<gene>
    <name evidence="1" type="ORF">AAFP95_19650</name>
</gene>
<keyword evidence="2" id="KW-1185">Reference proteome</keyword>
<evidence type="ECO:0000313" key="1">
    <source>
        <dbReference type="EMBL" id="XAO73882.1"/>
    </source>
</evidence>
<dbReference type="AlphaFoldDB" id="A0AAU6WPX7"/>
<sequence length="57" mass="6269">MFYEKSKKITKEVLKTITGGKPPLGCNSWNPTAMCCRSWAPDYCGQQTCPDSPAPVC</sequence>
<protein>
    <recommendedName>
        <fullName evidence="3">Bacteriocin</fullName>
    </recommendedName>
</protein>
<dbReference type="EMBL" id="CP154834">
    <property type="protein sequence ID" value="XAO73882.1"/>
    <property type="molecule type" value="Genomic_DNA"/>
</dbReference>